<gene>
    <name evidence="9" type="ORF">FYJ59_13150</name>
</gene>
<accession>A0A6L5YLZ2</accession>
<keyword evidence="4" id="KW-1003">Cell membrane</keyword>
<dbReference type="InterPro" id="IPR025720">
    <property type="entry name" value="RibU"/>
</dbReference>
<organism evidence="9 10">
    <name type="scientific">Waltera intestinalis</name>
    <dbReference type="NCBI Taxonomy" id="2606635"/>
    <lineage>
        <taxon>Bacteria</taxon>
        <taxon>Bacillati</taxon>
        <taxon>Bacillota</taxon>
        <taxon>Clostridia</taxon>
        <taxon>Lachnospirales</taxon>
        <taxon>Lachnospiraceae</taxon>
        <taxon>Waltera</taxon>
    </lineage>
</organism>
<feature type="transmembrane region" description="Helical" evidence="8">
    <location>
        <begin position="52"/>
        <end position="74"/>
    </location>
</feature>
<comment type="subcellular location">
    <subcellularLocation>
        <location evidence="1">Cell membrane</location>
        <topology evidence="1">Multi-pass membrane protein</topology>
    </subcellularLocation>
</comment>
<comment type="caution">
    <text evidence="9">The sequence shown here is derived from an EMBL/GenBank/DDBJ whole genome shotgun (WGS) entry which is preliminary data.</text>
</comment>
<dbReference type="PANTHER" id="PTHR38438">
    <property type="entry name" value="RIBOFLAVIN TRANSPORTER RIBU"/>
    <property type="match status" value="1"/>
</dbReference>
<evidence type="ECO:0000256" key="8">
    <source>
        <dbReference type="SAM" id="Phobius"/>
    </source>
</evidence>
<dbReference type="EMBL" id="VUMU01000021">
    <property type="protein sequence ID" value="MST59169.1"/>
    <property type="molecule type" value="Genomic_DNA"/>
</dbReference>
<keyword evidence="7 8" id="KW-0472">Membrane</keyword>
<keyword evidence="5 8" id="KW-0812">Transmembrane</keyword>
<evidence type="ECO:0000256" key="1">
    <source>
        <dbReference type="ARBA" id="ARBA00004651"/>
    </source>
</evidence>
<evidence type="ECO:0000313" key="10">
    <source>
        <dbReference type="Proteomes" id="UP000476055"/>
    </source>
</evidence>
<keyword evidence="6 8" id="KW-1133">Transmembrane helix</keyword>
<sequence>MNKLMQTVTENVAYVVIFLTVIVGCFLVAVVLEKGSQKKNGISEPIFNTRKLAMIGMFSAIAMILHVLDFPIFFAPGFYKMDFSELPVLVGSFAFGPVAGVMMEFVKILLKLCIKGTSTAFIGDLANFVVGCSLIIPASAVYSFKKTKKSAIIACIVGTLVMTVFGTAFNAVYLLPAFSKFYGMPLDAILAMGAEVNPLAKEGSIVSFVVACVAPMNLIKGTLVSVVTLLIYKPLSPIIKTGHKA</sequence>
<dbReference type="InterPro" id="IPR024529">
    <property type="entry name" value="ECF_trnsprt_substrate-spec"/>
</dbReference>
<dbReference type="GO" id="GO:0032217">
    <property type="term" value="F:riboflavin transmembrane transporter activity"/>
    <property type="evidence" value="ECO:0007669"/>
    <property type="project" value="UniProtKB-UniRule"/>
</dbReference>
<dbReference type="PROSITE" id="PS51257">
    <property type="entry name" value="PROKAR_LIPOPROTEIN"/>
    <property type="match status" value="1"/>
</dbReference>
<dbReference type="RefSeq" id="WP_154498612.1">
    <property type="nucleotide sequence ID" value="NZ_VUMU01000021.1"/>
</dbReference>
<evidence type="ECO:0000256" key="4">
    <source>
        <dbReference type="ARBA" id="ARBA00022475"/>
    </source>
</evidence>
<evidence type="ECO:0000313" key="9">
    <source>
        <dbReference type="EMBL" id="MST59169.1"/>
    </source>
</evidence>
<dbReference type="GO" id="GO:0005886">
    <property type="term" value="C:plasma membrane"/>
    <property type="evidence" value="ECO:0007669"/>
    <property type="project" value="UniProtKB-SubCell"/>
</dbReference>
<feature type="transmembrane region" description="Helical" evidence="8">
    <location>
        <begin position="86"/>
        <end position="105"/>
    </location>
</feature>
<evidence type="ECO:0000256" key="5">
    <source>
        <dbReference type="ARBA" id="ARBA00022692"/>
    </source>
</evidence>
<comment type="similarity">
    <text evidence="2">Belongs to the prokaryotic riboflavin transporter (P-RFT) (TC 2.A.87) family.</text>
</comment>
<evidence type="ECO:0000256" key="2">
    <source>
        <dbReference type="ARBA" id="ARBA00005540"/>
    </source>
</evidence>
<evidence type="ECO:0000256" key="3">
    <source>
        <dbReference type="ARBA" id="ARBA00022448"/>
    </source>
</evidence>
<dbReference type="AlphaFoldDB" id="A0A6L5YLZ2"/>
<keyword evidence="3" id="KW-0813">Transport</keyword>
<reference evidence="9 10" key="1">
    <citation type="submission" date="2019-08" db="EMBL/GenBank/DDBJ databases">
        <title>In-depth cultivation of the pig gut microbiome towards novel bacterial diversity and tailored functional studies.</title>
        <authorList>
            <person name="Wylensek D."/>
            <person name="Hitch T.C.A."/>
            <person name="Clavel T."/>
        </authorList>
    </citation>
    <scope>NUCLEOTIDE SEQUENCE [LARGE SCALE GENOMIC DNA]</scope>
    <source>
        <strain evidence="9 10">WCA3-601-WT-6H</strain>
    </source>
</reference>
<feature type="transmembrane region" description="Helical" evidence="8">
    <location>
        <begin position="205"/>
        <end position="232"/>
    </location>
</feature>
<name>A0A6L5YLZ2_9FIRM</name>
<dbReference type="Gene3D" id="1.10.1760.20">
    <property type="match status" value="1"/>
</dbReference>
<feature type="transmembrane region" description="Helical" evidence="8">
    <location>
        <begin position="151"/>
        <end position="175"/>
    </location>
</feature>
<evidence type="ECO:0000256" key="7">
    <source>
        <dbReference type="ARBA" id="ARBA00023136"/>
    </source>
</evidence>
<feature type="transmembrane region" description="Helical" evidence="8">
    <location>
        <begin position="12"/>
        <end position="32"/>
    </location>
</feature>
<proteinExistence type="inferred from homology"/>
<keyword evidence="10" id="KW-1185">Reference proteome</keyword>
<evidence type="ECO:0000256" key="6">
    <source>
        <dbReference type="ARBA" id="ARBA00022989"/>
    </source>
</evidence>
<feature type="transmembrane region" description="Helical" evidence="8">
    <location>
        <begin position="125"/>
        <end position="144"/>
    </location>
</feature>
<dbReference type="Pfam" id="PF12822">
    <property type="entry name" value="ECF_trnsprt"/>
    <property type="match status" value="1"/>
</dbReference>
<protein>
    <submittedName>
        <fullName evidence="9">ECF transporter S component</fullName>
    </submittedName>
</protein>
<dbReference type="Proteomes" id="UP000476055">
    <property type="component" value="Unassembled WGS sequence"/>
</dbReference>
<dbReference type="PANTHER" id="PTHR38438:SF1">
    <property type="entry name" value="RIBOFLAVIN TRANSPORTER RIBU"/>
    <property type="match status" value="1"/>
</dbReference>